<dbReference type="EMBL" id="MVGC01000016">
    <property type="protein sequence ID" value="RJE26697.1"/>
    <property type="molecule type" value="Genomic_DNA"/>
</dbReference>
<sequence>MAEETLSQFLDGLPEKTPQHQFVSLDDFYGKLIAHKDNEGKESFTPMIIFLNMPEERFQEMTRPSPNTELMSHFLFAYSHPLRCIILGYVSEIHRFIKDSFANLIDRKITEMGLYSEMERPGSVARSYGSVSKQPDASWTPTKARDHVVNPTLLLEIGQARSVKRMEEDARRWLTFVHTPIFNVVVVKAFDYPKIVVQIWGSFRMPQFRSAGKRIEAIITRSNGETVVERHSSAVGNPPVTMPFERVFLREKNKENPREGDFVFTDQDLQSVVESIWKAQRLI</sequence>
<dbReference type="AlphaFoldDB" id="A0A3A2ZZ95"/>
<comment type="caution">
    <text evidence="1">The sequence shown here is derived from an EMBL/GenBank/DDBJ whole genome shotgun (WGS) entry which is preliminary data.</text>
</comment>
<evidence type="ECO:0000313" key="1">
    <source>
        <dbReference type="EMBL" id="RJE26697.1"/>
    </source>
</evidence>
<name>A0A3A2ZZ95_9EURO</name>
<protein>
    <submittedName>
        <fullName evidence="1">Uncharacterized protein</fullName>
    </submittedName>
</protein>
<proteinExistence type="predicted"/>
<accession>A0A3A2ZZ95</accession>
<gene>
    <name evidence="1" type="ORF">PHISCL_00928</name>
</gene>
<organism evidence="1 2">
    <name type="scientific">Aspergillus sclerotialis</name>
    <dbReference type="NCBI Taxonomy" id="2070753"/>
    <lineage>
        <taxon>Eukaryota</taxon>
        <taxon>Fungi</taxon>
        <taxon>Dikarya</taxon>
        <taxon>Ascomycota</taxon>
        <taxon>Pezizomycotina</taxon>
        <taxon>Eurotiomycetes</taxon>
        <taxon>Eurotiomycetidae</taxon>
        <taxon>Eurotiales</taxon>
        <taxon>Aspergillaceae</taxon>
        <taxon>Aspergillus</taxon>
        <taxon>Aspergillus subgen. Polypaecilum</taxon>
    </lineage>
</organism>
<evidence type="ECO:0000313" key="2">
    <source>
        <dbReference type="Proteomes" id="UP000266188"/>
    </source>
</evidence>
<dbReference type="Proteomes" id="UP000266188">
    <property type="component" value="Unassembled WGS sequence"/>
</dbReference>
<reference evidence="2" key="1">
    <citation type="submission" date="2017-02" db="EMBL/GenBank/DDBJ databases">
        <authorList>
            <person name="Tafer H."/>
            <person name="Lopandic K."/>
        </authorList>
    </citation>
    <scope>NUCLEOTIDE SEQUENCE [LARGE SCALE GENOMIC DNA]</scope>
    <source>
        <strain evidence="2">CBS 366.77</strain>
    </source>
</reference>
<dbReference type="OrthoDB" id="76567at2759"/>
<keyword evidence="2" id="KW-1185">Reference proteome</keyword>